<feature type="transmembrane region" description="Helical" evidence="1">
    <location>
        <begin position="56"/>
        <end position="75"/>
    </location>
</feature>
<reference evidence="2" key="1">
    <citation type="submission" date="2024-05" db="EMBL/GenBank/DDBJ databases">
        <authorList>
            <person name="Cai S.Y."/>
            <person name="Jin L.M."/>
            <person name="Li H.R."/>
        </authorList>
    </citation>
    <scope>NUCLEOTIDE SEQUENCE</scope>
    <source>
        <strain evidence="2">A5-74</strain>
    </source>
</reference>
<gene>
    <name evidence="2" type="ORF">ABLG96_16215</name>
</gene>
<keyword evidence="1" id="KW-0472">Membrane</keyword>
<proteinExistence type="predicted"/>
<evidence type="ECO:0000313" key="2">
    <source>
        <dbReference type="EMBL" id="XCG62752.1"/>
    </source>
</evidence>
<evidence type="ECO:0000256" key="1">
    <source>
        <dbReference type="SAM" id="Phobius"/>
    </source>
</evidence>
<dbReference type="AlphaFoldDB" id="A0AAU8DPE6"/>
<dbReference type="RefSeq" id="WP_353648367.1">
    <property type="nucleotide sequence ID" value="NZ_CP159218.1"/>
</dbReference>
<feature type="transmembrane region" description="Helical" evidence="1">
    <location>
        <begin position="106"/>
        <end position="123"/>
    </location>
</feature>
<protein>
    <recommendedName>
        <fullName evidence="3">Integral membrane protein</fullName>
    </recommendedName>
</protein>
<dbReference type="EMBL" id="CP159218">
    <property type="protein sequence ID" value="XCG62752.1"/>
    <property type="molecule type" value="Genomic_DNA"/>
</dbReference>
<keyword evidence="1" id="KW-0812">Transmembrane</keyword>
<evidence type="ECO:0008006" key="3">
    <source>
        <dbReference type="Google" id="ProtNLM"/>
    </source>
</evidence>
<organism evidence="2">
    <name type="scientific">Nakamurella sp. A5-74</name>
    <dbReference type="NCBI Taxonomy" id="3158264"/>
    <lineage>
        <taxon>Bacteria</taxon>
        <taxon>Bacillati</taxon>
        <taxon>Actinomycetota</taxon>
        <taxon>Actinomycetes</taxon>
        <taxon>Nakamurellales</taxon>
        <taxon>Nakamurellaceae</taxon>
        <taxon>Nakamurella</taxon>
    </lineage>
</organism>
<feature type="transmembrane region" description="Helical" evidence="1">
    <location>
        <begin position="20"/>
        <end position="44"/>
    </location>
</feature>
<keyword evidence="1" id="KW-1133">Transmembrane helix</keyword>
<name>A0AAU8DPE6_9ACTN</name>
<sequence>MSQPVDPPPLSFPPPPPVRLAAAAVLVEGLGVTVFGVLAGLSGIRAGHTGPALAQVAYFLALALFLAAVGVALLRGRRWGRTPAIVIQILAGAIGGWLAIPGEHLGWGIALALIAVLVGYLLLSPSATVWMARFPALFGPDAPDPTPPNATGTPRGGRRR</sequence>
<accession>A0AAU8DPE6</accession>
<feature type="transmembrane region" description="Helical" evidence="1">
    <location>
        <begin position="82"/>
        <end position="100"/>
    </location>
</feature>